<dbReference type="InterPro" id="IPR005624">
    <property type="entry name" value="PduO/GlcC-like"/>
</dbReference>
<evidence type="ECO:0000256" key="1">
    <source>
        <dbReference type="ARBA" id="ARBA00022679"/>
    </source>
</evidence>
<dbReference type="Proteomes" id="UP001210678">
    <property type="component" value="Unassembled WGS sequence"/>
</dbReference>
<dbReference type="InterPro" id="IPR036451">
    <property type="entry name" value="CblAdoTrfase-like_sf"/>
</dbReference>
<dbReference type="PIRSF" id="PIRSF036411">
    <property type="entry name" value="ATR_PduO"/>
    <property type="match status" value="1"/>
</dbReference>
<dbReference type="EC" id="2.5.1.17" evidence="5"/>
<evidence type="ECO:0000256" key="2">
    <source>
        <dbReference type="ARBA" id="ARBA00022741"/>
    </source>
</evidence>
<comment type="caution">
    <text evidence="5">The sequence shown here is derived from an EMBL/GenBank/DDBJ whole genome shotgun (WGS) entry which is preliminary data.</text>
</comment>
<evidence type="ECO:0000256" key="3">
    <source>
        <dbReference type="ARBA" id="ARBA00022840"/>
    </source>
</evidence>
<dbReference type="InterPro" id="IPR038084">
    <property type="entry name" value="PduO/GlcC-like_sf"/>
</dbReference>
<keyword evidence="2" id="KW-0547">Nucleotide-binding</keyword>
<dbReference type="InterPro" id="IPR009221">
    <property type="entry name" value="PduO"/>
</dbReference>
<dbReference type="Gene3D" id="1.20.1200.10">
    <property type="entry name" value="Cobalamin adenosyltransferase-like"/>
    <property type="match status" value="1"/>
</dbReference>
<organism evidence="5 6">
    <name type="scientific">Vibrio algarum</name>
    <dbReference type="NCBI Taxonomy" id="3020714"/>
    <lineage>
        <taxon>Bacteria</taxon>
        <taxon>Pseudomonadati</taxon>
        <taxon>Pseudomonadota</taxon>
        <taxon>Gammaproteobacteria</taxon>
        <taxon>Vibrionales</taxon>
        <taxon>Vibrionaceae</taxon>
        <taxon>Vibrio</taxon>
    </lineage>
</organism>
<keyword evidence="1 5" id="KW-0808">Transferase</keyword>
<dbReference type="Gene3D" id="3.30.450.150">
    <property type="entry name" value="Haem-degrading domain"/>
    <property type="match status" value="1"/>
</dbReference>
<dbReference type="RefSeq" id="WP_272138807.1">
    <property type="nucleotide sequence ID" value="NZ_JAQLOI010000003.1"/>
</dbReference>
<dbReference type="PANTHER" id="PTHR12213">
    <property type="entry name" value="CORRINOID ADENOSYLTRANSFERASE"/>
    <property type="match status" value="1"/>
</dbReference>
<dbReference type="PANTHER" id="PTHR12213:SF0">
    <property type="entry name" value="CORRINOID ADENOSYLTRANSFERASE MMAB"/>
    <property type="match status" value="1"/>
</dbReference>
<dbReference type="SUPFAM" id="SSF89028">
    <property type="entry name" value="Cobalamin adenosyltransferase-like"/>
    <property type="match status" value="1"/>
</dbReference>
<feature type="domain" description="Cobalamin adenosyltransferase-like" evidence="4">
    <location>
        <begin position="3"/>
        <end position="167"/>
    </location>
</feature>
<dbReference type="InterPro" id="IPR016030">
    <property type="entry name" value="CblAdoTrfase-like"/>
</dbReference>
<evidence type="ECO:0000313" key="6">
    <source>
        <dbReference type="Proteomes" id="UP001210678"/>
    </source>
</evidence>
<dbReference type="GO" id="GO:0008817">
    <property type="term" value="F:corrinoid adenosyltransferase activity"/>
    <property type="evidence" value="ECO:0007669"/>
    <property type="project" value="UniProtKB-EC"/>
</dbReference>
<dbReference type="NCBIfam" id="TIGR00636">
    <property type="entry name" value="PduO_Nterm"/>
    <property type="match status" value="1"/>
</dbReference>
<protein>
    <submittedName>
        <fullName evidence="5">Cob(I)yrinic acid a,c-diamide adenosyltransferase</fullName>
        <ecNumber evidence="5">2.5.1.17</ecNumber>
    </submittedName>
</protein>
<name>A0ABT4YUK6_9VIBR</name>
<reference evidence="5 6" key="1">
    <citation type="submission" date="2023-01" db="EMBL/GenBank/DDBJ databases">
        <title>Vibrio sp. KJ40-1 sp.nov, isolated from marine algae.</title>
        <authorList>
            <person name="Butt M."/>
            <person name="Kim J.M.J."/>
            <person name="Jeon C.O.C."/>
        </authorList>
    </citation>
    <scope>NUCLEOTIDE SEQUENCE [LARGE SCALE GENOMIC DNA]</scope>
    <source>
        <strain evidence="5 6">KJ40-1</strain>
    </source>
</reference>
<accession>A0ABT4YUK6</accession>
<dbReference type="InterPro" id="IPR029499">
    <property type="entry name" value="PduO-typ"/>
</dbReference>
<gene>
    <name evidence="5" type="ORF">PGX00_17055</name>
</gene>
<keyword evidence="3" id="KW-0067">ATP-binding</keyword>
<evidence type="ECO:0000259" key="4">
    <source>
        <dbReference type="Pfam" id="PF01923"/>
    </source>
</evidence>
<evidence type="ECO:0000313" key="5">
    <source>
        <dbReference type="EMBL" id="MDB1125261.1"/>
    </source>
</evidence>
<proteinExistence type="predicted"/>
<dbReference type="Pfam" id="PF01923">
    <property type="entry name" value="Cob_adeno_trans"/>
    <property type="match status" value="1"/>
</dbReference>
<sequence>MSIYTKKGDAGTTSLVGGTRVNKSDLQVDAYGTIDELNSNIALATKAVKNECHVPLLESIQHQLFYLGAEVATADQSATKNNQRLIEAGDLESMERAIDQCMSALPPVKSFILPGSSEAGSRLHCARTIARRAERRLVEVSQQSNMRPIVLKYINRLSDFLYALARAEDDYATNENMIQTIVHNYCEAVENGPNHRHQTNEIKQEKSIMQMPEGLNFIHVHQMMKQAVDASIGRKVPVVISVVDANGHLIMTYRMPEALLVSTDLAPKKAYTSVALKCATHQLSDLIQPGTDLYQLETMCDGKIVTFGGGIPLYQQQQLVGAIGISGGTVKQDIEIALAAIKNLDLEEK</sequence>
<keyword evidence="6" id="KW-1185">Reference proteome</keyword>
<dbReference type="SUPFAM" id="SSF143744">
    <property type="entry name" value="GlcG-like"/>
    <property type="match status" value="1"/>
</dbReference>
<dbReference type="Pfam" id="PF03928">
    <property type="entry name" value="HbpS-like"/>
    <property type="match status" value="1"/>
</dbReference>
<dbReference type="EMBL" id="JAQLOI010000003">
    <property type="protein sequence ID" value="MDB1125261.1"/>
    <property type="molecule type" value="Genomic_DNA"/>
</dbReference>